<protein>
    <submittedName>
        <fullName evidence="3">Alpha-1,2-fucosyltransferase</fullName>
    </submittedName>
</protein>
<dbReference type="Proteomes" id="UP001238540">
    <property type="component" value="Unassembled WGS sequence"/>
</dbReference>
<accession>A0ABT8BMW0</accession>
<keyword evidence="2" id="KW-0808">Transferase</keyword>
<dbReference type="CDD" id="cd11301">
    <property type="entry name" value="Fut1_Fut2_like"/>
    <property type="match status" value="1"/>
</dbReference>
<dbReference type="RefSeq" id="WP_170883246.1">
    <property type="nucleotide sequence ID" value="NZ_JABEYA020000016.1"/>
</dbReference>
<gene>
    <name evidence="3" type="ORF">QWZ16_01630</name>
</gene>
<name>A0ABT8BMW0_9VIBR</name>
<evidence type="ECO:0000313" key="3">
    <source>
        <dbReference type="EMBL" id="MDN3608477.1"/>
    </source>
</evidence>
<keyword evidence="4" id="KW-1185">Reference proteome</keyword>
<evidence type="ECO:0000256" key="2">
    <source>
        <dbReference type="ARBA" id="ARBA00022679"/>
    </source>
</evidence>
<evidence type="ECO:0000313" key="4">
    <source>
        <dbReference type="Proteomes" id="UP001238540"/>
    </source>
</evidence>
<dbReference type="PANTHER" id="PTHR11927:SF9">
    <property type="entry name" value="L-FUCOSYLTRANSFERASE"/>
    <property type="match status" value="1"/>
</dbReference>
<sequence>MKIVNINSGLGNQMFQYAFYLSLKNMNKNQKVKVDITWFDNEKFHNGFELSKVFGVSPDFATYPEVKALSHVGYSFLSRVKRRLCLRKDEIVEPKILQFKYSPSLFGQTDVDNFYRGYWQSYKYFDSVEHEVLREFSFPIFSDRNNLEMEEFLKENIGRTVSIHVRLGDYLKDKRLSGLCSLEYYTEAISKVRERVEDPIFIVFSDDIDWCKSNLDSIGAKFVDWNISKNSFRDMQLMSLCSNNIIANSSFSWWGAFLNKNESKLVIAPKVWMRDVNTDDLIPDSWVRL</sequence>
<dbReference type="Pfam" id="PF01531">
    <property type="entry name" value="Glyco_transf_11"/>
    <property type="match status" value="1"/>
</dbReference>
<comment type="caution">
    <text evidence="3">The sequence shown here is derived from an EMBL/GenBank/DDBJ whole genome shotgun (WGS) entry which is preliminary data.</text>
</comment>
<organism evidence="3 4">
    <name type="scientific">Vibrio ostreicida</name>
    <dbReference type="NCBI Taxonomy" id="526588"/>
    <lineage>
        <taxon>Bacteria</taxon>
        <taxon>Pseudomonadati</taxon>
        <taxon>Pseudomonadota</taxon>
        <taxon>Gammaproteobacteria</taxon>
        <taxon>Vibrionales</taxon>
        <taxon>Vibrionaceae</taxon>
        <taxon>Vibrio</taxon>
    </lineage>
</organism>
<proteinExistence type="predicted"/>
<keyword evidence="1" id="KW-0328">Glycosyltransferase</keyword>
<dbReference type="EMBL" id="JAUFQC010000001">
    <property type="protein sequence ID" value="MDN3608477.1"/>
    <property type="molecule type" value="Genomic_DNA"/>
</dbReference>
<dbReference type="InterPro" id="IPR002516">
    <property type="entry name" value="Glyco_trans_11"/>
</dbReference>
<evidence type="ECO:0000256" key="1">
    <source>
        <dbReference type="ARBA" id="ARBA00022676"/>
    </source>
</evidence>
<reference evidence="4" key="1">
    <citation type="journal article" date="2019" name="Int. J. Syst. Evol. Microbiol.">
        <title>The Global Catalogue of Microorganisms (GCM) 10K type strain sequencing project: providing services to taxonomists for standard genome sequencing and annotation.</title>
        <authorList>
            <consortium name="The Broad Institute Genomics Platform"/>
            <consortium name="The Broad Institute Genome Sequencing Center for Infectious Disease"/>
            <person name="Wu L."/>
            <person name="Ma J."/>
        </authorList>
    </citation>
    <scope>NUCLEOTIDE SEQUENCE [LARGE SCALE GENOMIC DNA]</scope>
    <source>
        <strain evidence="4">CECT 7398</strain>
    </source>
</reference>
<dbReference type="PANTHER" id="PTHR11927">
    <property type="entry name" value="GALACTOSIDE 2-L-FUCOSYLTRANSFERASE"/>
    <property type="match status" value="1"/>
</dbReference>